<dbReference type="AlphaFoldDB" id="A0A9N7Y552"/>
<feature type="region of interest" description="Disordered" evidence="1">
    <location>
        <begin position="1"/>
        <end position="22"/>
    </location>
</feature>
<proteinExistence type="predicted"/>
<evidence type="ECO:0000313" key="3">
    <source>
        <dbReference type="EMBL" id="CAB1418770.1"/>
    </source>
</evidence>
<protein>
    <recommendedName>
        <fullName evidence="2">Rho-GAP domain-containing protein</fullName>
    </recommendedName>
</protein>
<evidence type="ECO:0000313" key="4">
    <source>
        <dbReference type="Proteomes" id="UP001153269"/>
    </source>
</evidence>
<reference evidence="3" key="1">
    <citation type="submission" date="2020-03" db="EMBL/GenBank/DDBJ databases">
        <authorList>
            <person name="Weist P."/>
        </authorList>
    </citation>
    <scope>NUCLEOTIDE SEQUENCE</scope>
</reference>
<dbReference type="Proteomes" id="UP001153269">
    <property type="component" value="Unassembled WGS sequence"/>
</dbReference>
<dbReference type="PROSITE" id="PS50238">
    <property type="entry name" value="RHOGAP"/>
    <property type="match status" value="1"/>
</dbReference>
<evidence type="ECO:0000259" key="2">
    <source>
        <dbReference type="PROSITE" id="PS50238"/>
    </source>
</evidence>
<dbReference type="EMBL" id="CADEAL010000338">
    <property type="protein sequence ID" value="CAB1418770.1"/>
    <property type="molecule type" value="Genomic_DNA"/>
</dbReference>
<feature type="region of interest" description="Disordered" evidence="1">
    <location>
        <begin position="67"/>
        <end position="89"/>
    </location>
</feature>
<feature type="domain" description="Rho-GAP" evidence="2">
    <location>
        <begin position="1"/>
        <end position="149"/>
    </location>
</feature>
<sequence length="149" mass="16332">MKDKQERGRGGRGGDERTKNPLSVDLDQYDVVSLTEALRGFLQDLSGPVIPGSVYSELVYTAQGEWITDSRPGPDPSREVIKPTADRPQVAEETRLLEKKVKVSELQGHHVDAHVSHVDAHVSHVDAHVSHVDAHVTPLAALTSPELKH</sequence>
<accession>A0A9N7Y552</accession>
<evidence type="ECO:0000256" key="1">
    <source>
        <dbReference type="SAM" id="MobiDB-lite"/>
    </source>
</evidence>
<name>A0A9N7Y552_PLEPL</name>
<dbReference type="InterPro" id="IPR000198">
    <property type="entry name" value="RhoGAP_dom"/>
</dbReference>
<dbReference type="SUPFAM" id="SSF48350">
    <property type="entry name" value="GTPase activation domain, GAP"/>
    <property type="match status" value="1"/>
</dbReference>
<gene>
    <name evidence="3" type="ORF">PLEPLA_LOCUS6596</name>
</gene>
<organism evidence="3 4">
    <name type="scientific">Pleuronectes platessa</name>
    <name type="common">European plaice</name>
    <dbReference type="NCBI Taxonomy" id="8262"/>
    <lineage>
        <taxon>Eukaryota</taxon>
        <taxon>Metazoa</taxon>
        <taxon>Chordata</taxon>
        <taxon>Craniata</taxon>
        <taxon>Vertebrata</taxon>
        <taxon>Euteleostomi</taxon>
        <taxon>Actinopterygii</taxon>
        <taxon>Neopterygii</taxon>
        <taxon>Teleostei</taxon>
        <taxon>Neoteleostei</taxon>
        <taxon>Acanthomorphata</taxon>
        <taxon>Carangaria</taxon>
        <taxon>Pleuronectiformes</taxon>
        <taxon>Pleuronectoidei</taxon>
        <taxon>Pleuronectidae</taxon>
        <taxon>Pleuronectes</taxon>
    </lineage>
</organism>
<keyword evidence="4" id="KW-1185">Reference proteome</keyword>
<dbReference type="Gene3D" id="1.10.555.10">
    <property type="entry name" value="Rho GTPase activation protein"/>
    <property type="match status" value="1"/>
</dbReference>
<feature type="compositionally biased region" description="Basic and acidic residues" evidence="1">
    <location>
        <begin position="76"/>
        <end position="89"/>
    </location>
</feature>
<feature type="compositionally biased region" description="Basic and acidic residues" evidence="1">
    <location>
        <begin position="1"/>
        <end position="19"/>
    </location>
</feature>
<comment type="caution">
    <text evidence="3">The sequence shown here is derived from an EMBL/GenBank/DDBJ whole genome shotgun (WGS) entry which is preliminary data.</text>
</comment>
<dbReference type="InterPro" id="IPR008936">
    <property type="entry name" value="Rho_GTPase_activation_prot"/>
</dbReference>
<dbReference type="GO" id="GO:0007165">
    <property type="term" value="P:signal transduction"/>
    <property type="evidence" value="ECO:0007669"/>
    <property type="project" value="InterPro"/>
</dbReference>